<reference evidence="2 3" key="1">
    <citation type="journal article" date="2017" name="G3 (Bethesda)">
        <title>The Physical Genome Mapping of Anopheles albimanus Corrected Scaffold Misassemblies and Identified Interarm Rearrangements in Genus Anopheles.</title>
        <authorList>
            <person name="Artemov G.N."/>
            <person name="Peery A.N."/>
            <person name="Jiang X."/>
            <person name="Tu Z."/>
            <person name="Stegniy V.N."/>
            <person name="Sharakhova M.V."/>
            <person name="Sharakhov I.V."/>
        </authorList>
    </citation>
    <scope>NUCLEOTIDE SEQUENCE [LARGE SCALE GENOMIC DNA]</scope>
    <source>
        <strain evidence="2 3">ALBI9_A</strain>
    </source>
</reference>
<feature type="compositionally biased region" description="Polar residues" evidence="1">
    <location>
        <begin position="911"/>
        <end position="924"/>
    </location>
</feature>
<protein>
    <submittedName>
        <fullName evidence="2">Uncharacterized protein</fullName>
    </submittedName>
</protein>
<name>A0A182FSE8_ANOAL</name>
<feature type="compositionally biased region" description="Low complexity" evidence="1">
    <location>
        <begin position="231"/>
        <end position="244"/>
    </location>
</feature>
<feature type="region of interest" description="Disordered" evidence="1">
    <location>
        <begin position="1232"/>
        <end position="1291"/>
    </location>
</feature>
<accession>A0A182FSE8</accession>
<feature type="compositionally biased region" description="Low complexity" evidence="1">
    <location>
        <begin position="265"/>
        <end position="274"/>
    </location>
</feature>
<feature type="region of interest" description="Disordered" evidence="1">
    <location>
        <begin position="231"/>
        <end position="291"/>
    </location>
</feature>
<feature type="region of interest" description="Disordered" evidence="1">
    <location>
        <begin position="413"/>
        <end position="463"/>
    </location>
</feature>
<dbReference type="Proteomes" id="UP000069272">
    <property type="component" value="Chromosome 2R"/>
</dbReference>
<feature type="compositionally biased region" description="Low complexity" evidence="1">
    <location>
        <begin position="2226"/>
        <end position="2249"/>
    </location>
</feature>
<feature type="region of interest" description="Disordered" evidence="1">
    <location>
        <begin position="2188"/>
        <end position="2268"/>
    </location>
</feature>
<feature type="region of interest" description="Disordered" evidence="1">
    <location>
        <begin position="677"/>
        <end position="696"/>
    </location>
</feature>
<organism evidence="2 3">
    <name type="scientific">Anopheles albimanus</name>
    <name type="common">New world malaria mosquito</name>
    <dbReference type="NCBI Taxonomy" id="7167"/>
    <lineage>
        <taxon>Eukaryota</taxon>
        <taxon>Metazoa</taxon>
        <taxon>Ecdysozoa</taxon>
        <taxon>Arthropoda</taxon>
        <taxon>Hexapoda</taxon>
        <taxon>Insecta</taxon>
        <taxon>Pterygota</taxon>
        <taxon>Neoptera</taxon>
        <taxon>Endopterygota</taxon>
        <taxon>Diptera</taxon>
        <taxon>Nematocera</taxon>
        <taxon>Culicoidea</taxon>
        <taxon>Culicidae</taxon>
        <taxon>Anophelinae</taxon>
        <taxon>Anopheles</taxon>
    </lineage>
</organism>
<feature type="region of interest" description="Disordered" evidence="1">
    <location>
        <begin position="890"/>
        <end position="924"/>
    </location>
</feature>
<feature type="region of interest" description="Disordered" evidence="1">
    <location>
        <begin position="1966"/>
        <end position="1992"/>
    </location>
</feature>
<feature type="region of interest" description="Disordered" evidence="1">
    <location>
        <begin position="1161"/>
        <end position="1220"/>
    </location>
</feature>
<proteinExistence type="predicted"/>
<feature type="compositionally biased region" description="Polar residues" evidence="1">
    <location>
        <begin position="2338"/>
        <end position="2352"/>
    </location>
</feature>
<feature type="compositionally biased region" description="Low complexity" evidence="1">
    <location>
        <begin position="1252"/>
        <end position="1263"/>
    </location>
</feature>
<feature type="compositionally biased region" description="Basic residues" evidence="1">
    <location>
        <begin position="595"/>
        <end position="605"/>
    </location>
</feature>
<feature type="compositionally biased region" description="Low complexity" evidence="1">
    <location>
        <begin position="826"/>
        <end position="841"/>
    </location>
</feature>
<feature type="compositionally biased region" description="Basic and acidic residues" evidence="1">
    <location>
        <begin position="1205"/>
        <end position="1215"/>
    </location>
</feature>
<sequence length="2376" mass="268774">MLLVSVVLAASEKKPDKRPAKKAHSQKPTKAPKSILDEFTALPPSDVDFIKELDRQFAEHGNKIRIKVERSNGTDGKNIKRTIDGDLGYGHYNNQDEAGYHFSKPKYMIYPYSQHDIPPARATHSTAETVTDIEITPSHSYELKPIEEVYQVYPTQQYSHEQQQQYYHQQGQSQHQAKQLYQQEEAPVIVLKIPGPSKYAAHLQALLQQYLEIRAAQLYKELEEHEYQQQQQHVQQQQYEQQQQHAHHYAQEQQLHHQHHHHHLQQQQQQQQEQPQHEHHTKTKYSQPDPVYPTEIAYVPMIRTSHNTYVPLPEQYYDAPKATARPTKHPNYRKTTVTPTHITFHSTAQPEPAYHYQTYHAETEQQHHGHSHASQGHTQIQYQYVPVQQPSAHEENHEAPQYVYEKPAINFVTPVPDETHHSDPDPYHHHHHHQQQQQQPPKKYPNFAEYHHHHRPQQEQEEDYLPEPKLVENYPSHKHTRVVYKSPSLKAELQQEVTPQHHDHDHYHHAQLEQQEAAQFVHQHHPQQQQQQHHQQQYILQEVYPSQASYFEDKSFVESVDPQATTEATETPVSAHYNTEPVVTITQRPKQRYNYHAHSSGHHGGSRGSRMAAATGSTARPRMSSSKASSKRDAIASPTAGPYTEEEFRKVNKMVQRMKKKSRTTIDPATVLISVASGESGKQKKKNRRHGDDRSEQVYYVDQIASASAISPWTSNRIIAKTTENGKESQYVINVAPEDEVIIHEEGAAADRVSDRGPTDEQSPQDFVHEALRLRQQYLQGGGQKGTTAMPGSSFVEFTTVKYDHYGPGKSSDRERESEPHIIYHSKPSPTKPSTPASYAPVQSAQPTALPPQVHPTYRPKHMKPRTTKPMLLHTVTPFVVEEVEHLQPEPTPVSYRPKEKQLTKEPVSKTVLSSASGKPTAIKQQDTAASNVYAQVIRPDESTFGSSSYNTHHDSGNSYQEFHKFGPTKDSQGSSSVLTVHKVRPSPEASYHSKHKHHREEEREREYPGKYPKPPQSVELGRYRPTKGYETPAEFVPTYQQESKQFAVEEPNPHVKYEKEVEESFLKQQQQQQQQQQQYQSHQQEHQHHHHHHHSYDTPRPAKKERPHTTVEPKYYPTKNYHAIESVRQVQMEPEPVPSEEPYRYKPLKSHHLDEFKPSVKYEQESAPPVVHKETYTYHPPKSYHVDPPKKSEVSAPGPYHNSKHVETREKHYPSGDVSSDFMKLATARPAKHKFADLPKPSPAPSYSKVTSYPTPLSTSSLQRERSTYDPYKYRPSPTPDISTAGHGFQKISSSPAPFPKYIPAKMPSESYQEAAGAYSFKQTHDGAASSESFSGFSPSSTPESFLAASPDYPKLFAASPSPYTKYTPSSTATPTSSDTLFEFPQMKESPKSFSKYHEAPKSYSNIRPSEQPFKTLSTTIFMKQSPTDVSYTPTAGPAKAIQNLTTSIGFNAPPKEPTKTEYFTDPKVTTYYVFANGTEIKLGDDQSKLPQEFRINAEADDSSFLSSNYSTKLAEDFAMKYNWDSLHAVADGEFYLGSASDATLKALSSTSKLHEPIEYIVRDKKKMKPMVFKAPHKTPIKTVTIYKSTHRSSDDMEGGFEPMIGVQPQMDKKSELPGGDDEFYYTNEGTNEEEDPMKASKKNAVFMPGPGRAPGQQGMMLKPIREPQGQPAQDMDMTAEPSKKHQYFVLYHIEDKEKKPVRAHIPQPAPQPAAPVVPKQEIHYHYSEKESEEPEVTHEHYNYHHEETIEDSDDDIQHHYVNPNYGKYNYRPNVAHPSYAQRPLRDNMGSGSETTLKVVDPDSKASRPLEITKQDYMRHVQNAVLRYMRQLQEEGRLPAIASRDSDDTQKAFEEIDLTALLSGAGIAKPKFQLSAPTRTNVPASPSHYKPMKSVPSSTTYKPTGSPQNVKLGKNTYTAGKPLKVAIESLQDTLSSNVDLTVKGNKPPIKPDLSAIDVGQSYLHGPTFEPHPPLKSSHGYDSSNGLSERIPSPAKNKLHFNQQSHHDINSMLNAKDNVVQGLRTGVKGAYLDHHNTNGFGSLKGGSANVGASISFGNGGGKGVHVTDDDNKIAPEALDAPIQIINGIPITNPYNIDINTLRYMLGGLAQAQAEQNQQQHPHSQKEPTLKLKGSNWMSLPTVASPSQVFSSHIPTYQHPPSEVNNYKYNANFDASNFKIKLPKNLKMKVNPSSSSGGSTGDAMASGSTNYGSWGEPPQARPAATHQNTFHGNANNQNQNQNHGPPVNQNFNLAIGNNRPLGLPNQKLQQQTQQQQLQQFVQQQFQQQQQQAHFVQQHQQQLQQQYMRPNREFNPEQYLNPTGQLFQGLLKQNAIMSKKASTSEPRKQPTTVKPTMGPSKAVKIDTNLRPPPPLVKG</sequence>
<feature type="region of interest" description="Disordered" evidence="1">
    <location>
        <begin position="823"/>
        <end position="866"/>
    </location>
</feature>
<evidence type="ECO:0000313" key="2">
    <source>
        <dbReference type="EnsemblMetazoa" id="AALB009475-PA"/>
    </source>
</evidence>
<dbReference type="VEuPathDB" id="VectorBase:AALB20_029543"/>
<feature type="region of interest" description="Disordered" evidence="1">
    <location>
        <begin position="943"/>
        <end position="1024"/>
    </location>
</feature>
<feature type="compositionally biased region" description="Polar residues" evidence="1">
    <location>
        <begin position="944"/>
        <end position="961"/>
    </location>
</feature>
<feature type="compositionally biased region" description="Basic and acidic residues" evidence="1">
    <location>
        <begin position="1096"/>
        <end position="1112"/>
    </location>
</feature>
<feature type="compositionally biased region" description="Basic and acidic residues" evidence="1">
    <location>
        <begin position="1185"/>
        <end position="1194"/>
    </location>
</feature>
<feature type="region of interest" description="Disordered" evidence="1">
    <location>
        <begin position="1060"/>
        <end position="1115"/>
    </location>
</feature>
<feature type="compositionally biased region" description="Basic and acidic residues" evidence="1">
    <location>
        <begin position="1000"/>
        <end position="1009"/>
    </location>
</feature>
<feature type="compositionally biased region" description="Polar residues" evidence="1">
    <location>
        <begin position="970"/>
        <end position="979"/>
    </location>
</feature>
<dbReference type="VEuPathDB" id="VectorBase:AALB20_035893"/>
<feature type="region of interest" description="Disordered" evidence="1">
    <location>
        <begin position="595"/>
        <end position="642"/>
    </location>
</feature>
<feature type="compositionally biased region" description="Polar residues" evidence="1">
    <location>
        <begin position="1896"/>
        <end position="1910"/>
    </location>
</feature>
<feature type="compositionally biased region" description="Low complexity" evidence="1">
    <location>
        <begin position="1069"/>
        <end position="1083"/>
    </location>
</feature>
<feature type="compositionally biased region" description="Polar residues" evidence="1">
    <location>
        <begin position="615"/>
        <end position="628"/>
    </location>
</feature>
<dbReference type="EnsemblMetazoa" id="AALB009475-RA">
    <property type="protein sequence ID" value="AALB009475-PA"/>
    <property type="gene ID" value="AALB009475"/>
</dbReference>
<feature type="region of interest" description="Disordered" evidence="1">
    <location>
        <begin position="12"/>
        <end position="36"/>
    </location>
</feature>
<reference evidence="2" key="2">
    <citation type="submission" date="2022-08" db="UniProtKB">
        <authorList>
            <consortium name="EnsemblMetazoa"/>
        </authorList>
    </citation>
    <scope>IDENTIFICATION</scope>
    <source>
        <strain evidence="2">STECLA/ALBI9_A</strain>
    </source>
</reference>
<feature type="compositionally biased region" description="Basic and acidic residues" evidence="1">
    <location>
        <begin position="417"/>
        <end position="427"/>
    </location>
</feature>
<feature type="compositionally biased region" description="Basic and acidic residues" evidence="1">
    <location>
        <begin position="897"/>
        <end position="908"/>
    </location>
</feature>
<keyword evidence="3" id="KW-1185">Reference proteome</keyword>
<dbReference type="VEuPathDB" id="VectorBase:AALB009475"/>
<feature type="region of interest" description="Disordered" evidence="1">
    <location>
        <begin position="2335"/>
        <end position="2376"/>
    </location>
</feature>
<evidence type="ECO:0000256" key="1">
    <source>
        <dbReference type="SAM" id="MobiDB-lite"/>
    </source>
</evidence>
<feature type="region of interest" description="Disordered" evidence="1">
    <location>
        <begin position="1879"/>
        <end position="1916"/>
    </location>
</feature>
<evidence type="ECO:0000313" key="3">
    <source>
        <dbReference type="Proteomes" id="UP000069272"/>
    </source>
</evidence>
<dbReference type="STRING" id="7167.A0A182FSE8"/>
<feature type="region of interest" description="Disordered" evidence="1">
    <location>
        <begin position="1781"/>
        <end position="1809"/>
    </location>
</feature>